<protein>
    <recommendedName>
        <fullName evidence="1">protein-ribulosamine 3-kinase</fullName>
        <ecNumber evidence="1">2.7.1.172</ecNumber>
    </recommendedName>
</protein>
<dbReference type="Pfam" id="PF03881">
    <property type="entry name" value="Fructosamin_kin"/>
    <property type="match status" value="1"/>
</dbReference>
<evidence type="ECO:0000256" key="1">
    <source>
        <dbReference type="ARBA" id="ARBA00011961"/>
    </source>
</evidence>
<dbReference type="OrthoDB" id="5772781at2759"/>
<keyword evidence="3" id="KW-0808">Transferase</keyword>
<dbReference type="FunFam" id="3.90.1200.10:FF:000003">
    <property type="entry name" value="fructosamine-3-kinase isoform X1"/>
    <property type="match status" value="1"/>
</dbReference>
<keyword evidence="4" id="KW-1185">Reference proteome</keyword>
<dbReference type="SUPFAM" id="SSF56672">
    <property type="entry name" value="DNA/RNA polymerases"/>
    <property type="match status" value="1"/>
</dbReference>
<accession>A0A8S3Q7Y1</accession>
<sequence>MLSLVNYDGNDVLTTNDKEKAETLSSFFASVFTKEDDGDIPKLKGQTVKEAMNYLVVKQENVQKRLKNLNINKSQGPDNIHPRLLHDVCDALSTPITIIFNTSLKEKTIPQDWKEGCITAIFKKGNRKQASNYRPVSLTCILCKLLETFVRDHMVSHMRLNKLFSDYQFGFLSGRSTTLQLLHVLEKWTKILDNGGSIDTIYLDFMKAFDTVPHKRLIGKLKSYGIAEEIISWARAMFDGEFISLDALHAMDVVRVPKPIKVIDLSSGGAAFLMECLDIHGMSKYSAKLGEQLAKLHLLNAELAEKAKNGEKFVGRSHYYKYVDKFGFYTDTCCGFLKQDNTWKDTWLELYARKIDLQMELLNKNYRNKEARELWSQLLPKLPKFFEGLEIKPALLHGDLWGGNVGETSTEPVIFDPASYYGHSEFDLSISKMFGGFSSSFFDSYHKLIPQAEGFRKRVDLYKLFHYLNHW</sequence>
<dbReference type="EC" id="2.7.1.172" evidence="1"/>
<dbReference type="AlphaFoldDB" id="A0A8S3Q7Y1"/>
<comment type="catalytic activity">
    <reaction evidence="2">
        <text>N(6)-D-ribulosyl-L-lysyl-[protein] + ATP = N(6)-(3-O-phospho-D-ribulosyl)-L-lysyl-[protein] + ADP + H(+)</text>
        <dbReference type="Rhea" id="RHEA:48432"/>
        <dbReference type="Rhea" id="RHEA-COMP:12103"/>
        <dbReference type="Rhea" id="RHEA-COMP:12104"/>
        <dbReference type="ChEBI" id="CHEBI:15378"/>
        <dbReference type="ChEBI" id="CHEBI:30616"/>
        <dbReference type="ChEBI" id="CHEBI:90418"/>
        <dbReference type="ChEBI" id="CHEBI:90420"/>
        <dbReference type="ChEBI" id="CHEBI:456216"/>
        <dbReference type="EC" id="2.7.1.172"/>
    </reaction>
    <physiologicalReaction direction="left-to-right" evidence="2">
        <dbReference type="Rhea" id="RHEA:48433"/>
    </physiologicalReaction>
</comment>
<dbReference type="Gene3D" id="3.90.1200.10">
    <property type="match status" value="1"/>
</dbReference>
<reference evidence="3" key="1">
    <citation type="submission" date="2021-03" db="EMBL/GenBank/DDBJ databases">
        <authorList>
            <person name="Bekaert M."/>
        </authorList>
    </citation>
    <scope>NUCLEOTIDE SEQUENCE</scope>
</reference>
<dbReference type="PANTHER" id="PTHR12149:SF8">
    <property type="entry name" value="PROTEIN-RIBULOSAMINE 3-KINASE"/>
    <property type="match status" value="1"/>
</dbReference>
<dbReference type="GO" id="GO:0102193">
    <property type="term" value="F:protein-ribulosamine 3-kinase activity"/>
    <property type="evidence" value="ECO:0007669"/>
    <property type="project" value="UniProtKB-EC"/>
</dbReference>
<dbReference type="InterPro" id="IPR043502">
    <property type="entry name" value="DNA/RNA_pol_sf"/>
</dbReference>
<dbReference type="SUPFAM" id="SSF56112">
    <property type="entry name" value="Protein kinase-like (PK-like)"/>
    <property type="match status" value="1"/>
</dbReference>
<evidence type="ECO:0000256" key="2">
    <source>
        <dbReference type="ARBA" id="ARBA00048655"/>
    </source>
</evidence>
<dbReference type="Proteomes" id="UP000683360">
    <property type="component" value="Unassembled WGS sequence"/>
</dbReference>
<dbReference type="PANTHER" id="PTHR12149">
    <property type="entry name" value="FRUCTOSAMINE 3 KINASE-RELATED PROTEIN"/>
    <property type="match status" value="1"/>
</dbReference>
<dbReference type="EMBL" id="CAJPWZ010000458">
    <property type="protein sequence ID" value="CAG2192971.1"/>
    <property type="molecule type" value="Genomic_DNA"/>
</dbReference>
<dbReference type="InterPro" id="IPR016477">
    <property type="entry name" value="Fructo-/Ketosamine-3-kinase"/>
</dbReference>
<organism evidence="3 4">
    <name type="scientific">Mytilus edulis</name>
    <name type="common">Blue mussel</name>
    <dbReference type="NCBI Taxonomy" id="6550"/>
    <lineage>
        <taxon>Eukaryota</taxon>
        <taxon>Metazoa</taxon>
        <taxon>Spiralia</taxon>
        <taxon>Lophotrochozoa</taxon>
        <taxon>Mollusca</taxon>
        <taxon>Bivalvia</taxon>
        <taxon>Autobranchia</taxon>
        <taxon>Pteriomorphia</taxon>
        <taxon>Mytilida</taxon>
        <taxon>Mytiloidea</taxon>
        <taxon>Mytilidae</taxon>
        <taxon>Mytilinae</taxon>
        <taxon>Mytilus</taxon>
    </lineage>
</organism>
<name>A0A8S3Q7Y1_MYTED</name>
<evidence type="ECO:0000313" key="3">
    <source>
        <dbReference type="EMBL" id="CAG2192971.1"/>
    </source>
</evidence>
<proteinExistence type="predicted"/>
<comment type="caution">
    <text evidence="3">The sequence shown here is derived from an EMBL/GenBank/DDBJ whole genome shotgun (WGS) entry which is preliminary data.</text>
</comment>
<gene>
    <name evidence="3" type="ORF">MEDL_8189</name>
</gene>
<evidence type="ECO:0000313" key="4">
    <source>
        <dbReference type="Proteomes" id="UP000683360"/>
    </source>
</evidence>
<dbReference type="InterPro" id="IPR011009">
    <property type="entry name" value="Kinase-like_dom_sf"/>
</dbReference>